<dbReference type="Gene3D" id="2.60.120.620">
    <property type="entry name" value="q2cbj1_9rhob like domain"/>
    <property type="match status" value="1"/>
</dbReference>
<dbReference type="AlphaFoldDB" id="A0A7R9W649"/>
<dbReference type="EMBL" id="HBED01028042">
    <property type="protein sequence ID" value="CAD8315115.1"/>
    <property type="molecule type" value="Transcribed_RNA"/>
</dbReference>
<gene>
    <name evidence="1" type="ORF">TDUB1175_LOCUS13904</name>
</gene>
<protein>
    <recommendedName>
        <fullName evidence="2">Prolyl 4-hydroxylase alpha subunit Fe(2+) 2OG dioxygenase domain-containing protein</fullName>
    </recommendedName>
</protein>
<proteinExistence type="predicted"/>
<name>A0A7R9W649_9STRA</name>
<evidence type="ECO:0000313" key="1">
    <source>
        <dbReference type="EMBL" id="CAD8315115.1"/>
    </source>
</evidence>
<sequence length="145" mass="16259">MGRNVLKSDGCQYRQQSFISLVVYLNDDFCGGKTNFWLAHDGIHCRFLRDIEDKPPTLVVTPVTGSAILMDQNLLHEGSPVEKQGVKYILRTDIIFERQTAAPVVSDVLLKRASKKNPEAEQEGGVIAVGDWERIFESSCKNYAD</sequence>
<evidence type="ECO:0008006" key="2">
    <source>
        <dbReference type="Google" id="ProtNLM"/>
    </source>
</evidence>
<organism evidence="1">
    <name type="scientific">Pseudictyota dubia</name>
    <dbReference type="NCBI Taxonomy" id="2749911"/>
    <lineage>
        <taxon>Eukaryota</taxon>
        <taxon>Sar</taxon>
        <taxon>Stramenopiles</taxon>
        <taxon>Ochrophyta</taxon>
        <taxon>Bacillariophyta</taxon>
        <taxon>Mediophyceae</taxon>
        <taxon>Biddulphiophycidae</taxon>
        <taxon>Eupodiscales</taxon>
        <taxon>Odontellaceae</taxon>
        <taxon>Pseudictyota</taxon>
    </lineage>
</organism>
<accession>A0A7R9W649</accession>
<reference evidence="1" key="1">
    <citation type="submission" date="2021-01" db="EMBL/GenBank/DDBJ databases">
        <authorList>
            <person name="Corre E."/>
            <person name="Pelletier E."/>
            <person name="Niang G."/>
            <person name="Scheremetjew M."/>
            <person name="Finn R."/>
            <person name="Kale V."/>
            <person name="Holt S."/>
            <person name="Cochrane G."/>
            <person name="Meng A."/>
            <person name="Brown T."/>
            <person name="Cohen L."/>
        </authorList>
    </citation>
    <scope>NUCLEOTIDE SEQUENCE</scope>
    <source>
        <strain evidence="1">CCMP147</strain>
    </source>
</reference>